<sequence length="283" mass="31068">MLDRWLLIGSTGRVGRMLARHWDECPPEQAELVRQSRGDPAEVRWDPLLSSFPQEHGAFSCFIVLAGIVPGTGSDLRLNRDLAEAILRAAHDTGVSRVLLSSSSAVYGAPPGRHAFRETDPLEPRNAYGEAKCDMETVCAPWRARGLEICCLRIGNVCGADMLLTNSSRMETGESLHIDRFDDGAGPERSYIGPATLARVLETLAHHPAPLPETLNVAAPDPVTMAALASLADIPWAWKPAPIGAYQNITLDCERLAEFYPFSVSDSDPAEMIRQWLRLRDTK</sequence>
<dbReference type="PANTHER" id="PTHR43245">
    <property type="entry name" value="BIFUNCTIONAL POLYMYXIN RESISTANCE PROTEIN ARNA"/>
    <property type="match status" value="1"/>
</dbReference>
<dbReference type="Proteomes" id="UP001215549">
    <property type="component" value="Chromosome"/>
</dbReference>
<dbReference type="InterPro" id="IPR001509">
    <property type="entry name" value="Epimerase_deHydtase"/>
</dbReference>
<evidence type="ECO:0000259" key="1">
    <source>
        <dbReference type="Pfam" id="PF01370"/>
    </source>
</evidence>
<dbReference type="RefSeq" id="WP_076527750.1">
    <property type="nucleotide sequence ID" value="NZ_FTOU01000016.1"/>
</dbReference>
<reference evidence="2 3" key="1">
    <citation type="submission" date="2021-01" db="EMBL/GenBank/DDBJ databases">
        <title>Biogeographic distribution of Paracoccus.</title>
        <authorList>
            <person name="Hollensteiner J."/>
            <person name="Leineberger J."/>
            <person name="Brinkhoff T."/>
            <person name="Daniel R."/>
        </authorList>
    </citation>
    <scope>NUCLEOTIDE SEQUENCE [LARGE SCALE GENOMIC DNA]</scope>
    <source>
        <strain evidence="2 3">DSM 18447</strain>
    </source>
</reference>
<feature type="domain" description="NAD-dependent epimerase/dehydratase" evidence="1">
    <location>
        <begin position="6"/>
        <end position="161"/>
    </location>
</feature>
<accession>A0ABY7S7V1</accession>
<name>A0ABY7S7V1_9RHOB</name>
<dbReference type="EMBL" id="CP067140">
    <property type="protein sequence ID" value="WCR03121.1"/>
    <property type="molecule type" value="Genomic_DNA"/>
</dbReference>
<gene>
    <name evidence="2" type="ORF">JHX88_20460</name>
</gene>
<dbReference type="Gene3D" id="3.40.50.720">
    <property type="entry name" value="NAD(P)-binding Rossmann-like Domain"/>
    <property type="match status" value="1"/>
</dbReference>
<organism evidence="2 3">
    <name type="scientific">Paracoccus saliphilus</name>
    <dbReference type="NCBI Taxonomy" id="405559"/>
    <lineage>
        <taxon>Bacteria</taxon>
        <taxon>Pseudomonadati</taxon>
        <taxon>Pseudomonadota</taxon>
        <taxon>Alphaproteobacteria</taxon>
        <taxon>Rhodobacterales</taxon>
        <taxon>Paracoccaceae</taxon>
        <taxon>Paracoccus</taxon>
    </lineage>
</organism>
<dbReference type="InterPro" id="IPR050177">
    <property type="entry name" value="Lipid_A_modif_metabolic_enz"/>
</dbReference>
<keyword evidence="3" id="KW-1185">Reference proteome</keyword>
<evidence type="ECO:0000313" key="3">
    <source>
        <dbReference type="Proteomes" id="UP001215549"/>
    </source>
</evidence>
<proteinExistence type="predicted"/>
<protein>
    <submittedName>
        <fullName evidence="2">NAD(P)-dependent oxidoreductase</fullName>
    </submittedName>
</protein>
<dbReference type="Pfam" id="PF01370">
    <property type="entry name" value="Epimerase"/>
    <property type="match status" value="1"/>
</dbReference>
<evidence type="ECO:0000313" key="2">
    <source>
        <dbReference type="EMBL" id="WCR03121.1"/>
    </source>
</evidence>
<dbReference type="SUPFAM" id="SSF51735">
    <property type="entry name" value="NAD(P)-binding Rossmann-fold domains"/>
    <property type="match status" value="1"/>
</dbReference>
<dbReference type="InterPro" id="IPR036291">
    <property type="entry name" value="NAD(P)-bd_dom_sf"/>
</dbReference>